<dbReference type="Proteomes" id="UP000326759">
    <property type="component" value="Unassembled WGS sequence"/>
</dbReference>
<evidence type="ECO:0000259" key="3">
    <source>
        <dbReference type="Pfam" id="PF25986"/>
    </source>
</evidence>
<proteinExistence type="predicted"/>
<feature type="domain" description="Kazrin N-terminal" evidence="3">
    <location>
        <begin position="317"/>
        <end position="497"/>
    </location>
</feature>
<dbReference type="InterPro" id="IPR037614">
    <property type="entry name" value="Kazrin"/>
</dbReference>
<evidence type="ECO:0000256" key="1">
    <source>
        <dbReference type="SAM" id="Coils"/>
    </source>
</evidence>
<feature type="non-terminal residue" evidence="4">
    <location>
        <position position="498"/>
    </location>
</feature>
<dbReference type="Pfam" id="PF25986">
    <property type="entry name" value="Kazrin"/>
    <property type="match status" value="1"/>
</dbReference>
<keyword evidence="5" id="KW-1185">Reference proteome</keyword>
<feature type="coiled-coil region" evidence="1">
    <location>
        <begin position="316"/>
        <end position="350"/>
    </location>
</feature>
<dbReference type="PANTHER" id="PTHR12776:SF1">
    <property type="entry name" value="KAZRIN"/>
    <property type="match status" value="1"/>
</dbReference>
<keyword evidence="1" id="KW-0175">Coiled coil</keyword>
<dbReference type="AlphaFoldDB" id="A0A5N5TK51"/>
<gene>
    <name evidence="4" type="ORF">Anas_02712</name>
</gene>
<evidence type="ECO:0000313" key="5">
    <source>
        <dbReference type="Proteomes" id="UP000326759"/>
    </source>
</evidence>
<reference evidence="4 5" key="1">
    <citation type="journal article" date="2019" name="PLoS Biol.">
        <title>Sex chromosomes control vertical transmission of feminizing Wolbachia symbionts in an isopod.</title>
        <authorList>
            <person name="Becking T."/>
            <person name="Chebbi M.A."/>
            <person name="Giraud I."/>
            <person name="Moumen B."/>
            <person name="Laverre T."/>
            <person name="Caubet Y."/>
            <person name="Peccoud J."/>
            <person name="Gilbert C."/>
            <person name="Cordaux R."/>
        </authorList>
    </citation>
    <scope>NUCLEOTIDE SEQUENCE [LARGE SCALE GENOMIC DNA]</scope>
    <source>
        <strain evidence="4">ANa2</strain>
        <tissue evidence="4">Whole body excluding digestive tract and cuticle</tissue>
    </source>
</reference>
<evidence type="ECO:0000256" key="2">
    <source>
        <dbReference type="SAM" id="MobiDB-lite"/>
    </source>
</evidence>
<dbReference type="PANTHER" id="PTHR12776">
    <property type="entry name" value="KAZRIN-RELATED"/>
    <property type="match status" value="1"/>
</dbReference>
<dbReference type="OrthoDB" id="6623496at2759"/>
<feature type="region of interest" description="Disordered" evidence="2">
    <location>
        <begin position="282"/>
        <end position="302"/>
    </location>
</feature>
<accession>A0A5N5TK51</accession>
<evidence type="ECO:0000313" key="4">
    <source>
        <dbReference type="EMBL" id="KAB7506540.1"/>
    </source>
</evidence>
<sequence length="498" mass="57908">MIIEGAFPSETPVLFVSRNKNDWFLGEPETEFEVKDNKRIKQNEINYDHLLINVRRATGKGESPVSLCSKSNLFTLSETKGSQLRSQGNADNYFDVINSKSFPSFRKLIDFPQVDVNVIPFHVDKICVHEIYLSEILKEETMDDEIVLSKTEAPNNFATYSYSDFINLKFSFENLLSNRFENALLSNRRDENTSHSNRLRELTLKSKSLSMIGKKFYSTNSYLSSVSDLNTKTLKSYTSLPTLMLQIENRKSFPNTNLSYDNFHQEKAFSTYSMSCNSFPLKNKNNRTNNDKNNKPNAEYKASQEENIDKNDVTPKNNFENQISFLREENERLQEKNSLLLKEVDELRYLKEAILKSEIQPTYGEEKGVDLKERKLDPNVSHLALELTHAKEALSALKADRKRLKAEKFDLLNQMKQLYATLEDKERELREFIRTYEQRMKDSDESLRQMASERDESEREKWNLLKHARDEAERAVALATQLGKKDVAVKRLEEELEA</sequence>
<name>A0A5N5TK51_9CRUS</name>
<dbReference type="InterPro" id="IPR059089">
    <property type="entry name" value="Kazrin_N"/>
</dbReference>
<dbReference type="EMBL" id="SEYY01000754">
    <property type="protein sequence ID" value="KAB7506540.1"/>
    <property type="molecule type" value="Genomic_DNA"/>
</dbReference>
<protein>
    <recommendedName>
        <fullName evidence="3">Kazrin N-terminal domain-containing protein</fullName>
    </recommendedName>
</protein>
<feature type="coiled-coil region" evidence="1">
    <location>
        <begin position="387"/>
        <end position="460"/>
    </location>
</feature>
<comment type="caution">
    <text evidence="4">The sequence shown here is derived from an EMBL/GenBank/DDBJ whole genome shotgun (WGS) entry which is preliminary data.</text>
</comment>
<organism evidence="4 5">
    <name type="scientific">Armadillidium nasatum</name>
    <dbReference type="NCBI Taxonomy" id="96803"/>
    <lineage>
        <taxon>Eukaryota</taxon>
        <taxon>Metazoa</taxon>
        <taxon>Ecdysozoa</taxon>
        <taxon>Arthropoda</taxon>
        <taxon>Crustacea</taxon>
        <taxon>Multicrustacea</taxon>
        <taxon>Malacostraca</taxon>
        <taxon>Eumalacostraca</taxon>
        <taxon>Peracarida</taxon>
        <taxon>Isopoda</taxon>
        <taxon>Oniscidea</taxon>
        <taxon>Crinocheta</taxon>
        <taxon>Armadillidiidae</taxon>
        <taxon>Armadillidium</taxon>
    </lineage>
</organism>